<name>A0AA91LRY5_9MYCO</name>
<gene>
    <name evidence="2" type="ORF">BST20_27220</name>
</gene>
<feature type="compositionally biased region" description="Basic and acidic residues" evidence="1">
    <location>
        <begin position="65"/>
        <end position="77"/>
    </location>
</feature>
<feature type="region of interest" description="Disordered" evidence="1">
    <location>
        <begin position="65"/>
        <end position="96"/>
    </location>
</feature>
<sequence>MDNNEAEFKTYSLAEVAERILPDMADGVRWLSRRLNRGELSGYRLGRAWRMTREDVAGLIERHRNRSKVPDDVEMPRSKFSGLTPTSRRRRERGGL</sequence>
<proteinExistence type="predicted"/>
<feature type="compositionally biased region" description="Basic residues" evidence="1">
    <location>
        <begin position="87"/>
        <end position="96"/>
    </location>
</feature>
<reference evidence="2 3" key="1">
    <citation type="submission" date="2016-12" db="EMBL/GenBank/DDBJ databases">
        <title>The new phylogeny of genus Mycobacterium.</title>
        <authorList>
            <person name="Tortoli E."/>
            <person name="Trovato A."/>
            <person name="Cirillo D.M."/>
        </authorList>
    </citation>
    <scope>NUCLEOTIDE SEQUENCE [LARGE SCALE GENOMIC DNA]</scope>
    <source>
        <strain evidence="2 3">DSM 44624</strain>
    </source>
</reference>
<accession>A0AA91LRY5</accession>
<dbReference type="AlphaFoldDB" id="A0AA91LRY5"/>
<organism evidence="2 3">
    <name type="scientific">Mycobacterium branderi</name>
    <dbReference type="NCBI Taxonomy" id="43348"/>
    <lineage>
        <taxon>Bacteria</taxon>
        <taxon>Bacillati</taxon>
        <taxon>Actinomycetota</taxon>
        <taxon>Actinomycetes</taxon>
        <taxon>Mycobacteriales</taxon>
        <taxon>Mycobacteriaceae</taxon>
        <taxon>Mycobacterium</taxon>
    </lineage>
</organism>
<evidence type="ECO:0000313" key="3">
    <source>
        <dbReference type="Proteomes" id="UP000192441"/>
    </source>
</evidence>
<evidence type="ECO:0000313" key="2">
    <source>
        <dbReference type="EMBL" id="ORA31242.1"/>
    </source>
</evidence>
<comment type="caution">
    <text evidence="2">The sequence shown here is derived from an EMBL/GenBank/DDBJ whole genome shotgun (WGS) entry which is preliminary data.</text>
</comment>
<dbReference type="Proteomes" id="UP000192441">
    <property type="component" value="Unassembled WGS sequence"/>
</dbReference>
<dbReference type="RefSeq" id="WP_083134520.1">
    <property type="nucleotide sequence ID" value="NZ_AP022606.1"/>
</dbReference>
<dbReference type="EMBL" id="MVHM01000032">
    <property type="protein sequence ID" value="ORA31242.1"/>
    <property type="molecule type" value="Genomic_DNA"/>
</dbReference>
<evidence type="ECO:0000256" key="1">
    <source>
        <dbReference type="SAM" id="MobiDB-lite"/>
    </source>
</evidence>
<evidence type="ECO:0008006" key="4">
    <source>
        <dbReference type="Google" id="ProtNLM"/>
    </source>
</evidence>
<protein>
    <recommendedName>
        <fullName evidence="4">Helix-turn-helix domain-containing protein</fullName>
    </recommendedName>
</protein>